<dbReference type="NCBIfam" id="TIGR00738">
    <property type="entry name" value="rrf2_super"/>
    <property type="match status" value="1"/>
</dbReference>
<dbReference type="InterPro" id="IPR036388">
    <property type="entry name" value="WH-like_DNA-bd_sf"/>
</dbReference>
<dbReference type="SUPFAM" id="SSF46785">
    <property type="entry name" value="Winged helix' DNA-binding domain"/>
    <property type="match status" value="1"/>
</dbReference>
<reference evidence="2" key="1">
    <citation type="journal article" date="2021" name="PeerJ">
        <title>Extensive microbial diversity within the chicken gut microbiome revealed by metagenomics and culture.</title>
        <authorList>
            <person name="Gilroy R."/>
            <person name="Ravi A."/>
            <person name="Getino M."/>
            <person name="Pursley I."/>
            <person name="Horton D.L."/>
            <person name="Alikhan N.F."/>
            <person name="Baker D."/>
            <person name="Gharbi K."/>
            <person name="Hall N."/>
            <person name="Watson M."/>
            <person name="Adriaenssens E.M."/>
            <person name="Foster-Nyarko E."/>
            <person name="Jarju S."/>
            <person name="Secka A."/>
            <person name="Antonio M."/>
            <person name="Oren A."/>
            <person name="Chaudhuri R.R."/>
            <person name="La Ragione R."/>
            <person name="Hildebrand F."/>
            <person name="Pallen M.J."/>
        </authorList>
    </citation>
    <scope>NUCLEOTIDE SEQUENCE</scope>
    <source>
        <strain evidence="2">ChiSxjej1B13-11774</strain>
    </source>
</reference>
<dbReference type="PROSITE" id="PS51197">
    <property type="entry name" value="HTH_RRF2_2"/>
    <property type="match status" value="1"/>
</dbReference>
<dbReference type="PANTHER" id="PTHR33221">
    <property type="entry name" value="WINGED HELIX-TURN-HELIX TRANSCRIPTIONAL REGULATOR, RRF2 FAMILY"/>
    <property type="match status" value="1"/>
</dbReference>
<gene>
    <name evidence="2" type="ORF">H9811_01415</name>
</gene>
<name>A0A9D2JA34_9FIRM</name>
<dbReference type="PANTHER" id="PTHR33221:SF5">
    <property type="entry name" value="HTH-TYPE TRANSCRIPTIONAL REGULATOR ISCR"/>
    <property type="match status" value="1"/>
</dbReference>
<dbReference type="Gene3D" id="1.10.10.10">
    <property type="entry name" value="Winged helix-like DNA-binding domain superfamily/Winged helix DNA-binding domain"/>
    <property type="match status" value="1"/>
</dbReference>
<sequence>MKFSTRDRYALRLMVELANHGDALVPLKEISDTQQISLKYLEQIITPLAKAGLVLSVRGAQGGYRLARPETEITAGEILRAVEGELTAIPCLGANMECPRRNQCQTLDFWCGLNDLINQYVDSITLAQLRVKNEPANG</sequence>
<dbReference type="Pfam" id="PF02082">
    <property type="entry name" value="Rrf2"/>
    <property type="match status" value="1"/>
</dbReference>
<dbReference type="InterPro" id="IPR030489">
    <property type="entry name" value="TR_Rrf2-type_CS"/>
</dbReference>
<dbReference type="GO" id="GO:0003677">
    <property type="term" value="F:DNA binding"/>
    <property type="evidence" value="ECO:0007669"/>
    <property type="project" value="UniProtKB-KW"/>
</dbReference>
<dbReference type="GO" id="GO:0005829">
    <property type="term" value="C:cytosol"/>
    <property type="evidence" value="ECO:0007669"/>
    <property type="project" value="TreeGrafter"/>
</dbReference>
<comment type="caution">
    <text evidence="2">The sequence shown here is derived from an EMBL/GenBank/DDBJ whole genome shotgun (WGS) entry which is preliminary data.</text>
</comment>
<proteinExistence type="predicted"/>
<accession>A0A9D2JA34</accession>
<reference evidence="2" key="2">
    <citation type="submission" date="2021-04" db="EMBL/GenBank/DDBJ databases">
        <authorList>
            <person name="Gilroy R."/>
        </authorList>
    </citation>
    <scope>NUCLEOTIDE SEQUENCE</scope>
    <source>
        <strain evidence="2">ChiSxjej1B13-11774</strain>
    </source>
</reference>
<dbReference type="AlphaFoldDB" id="A0A9D2JA34"/>
<dbReference type="InterPro" id="IPR036390">
    <property type="entry name" value="WH_DNA-bd_sf"/>
</dbReference>
<evidence type="ECO:0000256" key="1">
    <source>
        <dbReference type="ARBA" id="ARBA00023125"/>
    </source>
</evidence>
<dbReference type="Proteomes" id="UP000824048">
    <property type="component" value="Unassembled WGS sequence"/>
</dbReference>
<organism evidence="2 3">
    <name type="scientific">Candidatus Gemmiger excrementigallinarum</name>
    <dbReference type="NCBI Taxonomy" id="2838609"/>
    <lineage>
        <taxon>Bacteria</taxon>
        <taxon>Bacillati</taxon>
        <taxon>Bacillota</taxon>
        <taxon>Clostridia</taxon>
        <taxon>Eubacteriales</taxon>
        <taxon>Gemmiger</taxon>
    </lineage>
</organism>
<dbReference type="PROSITE" id="PS01332">
    <property type="entry name" value="HTH_RRF2_1"/>
    <property type="match status" value="1"/>
</dbReference>
<evidence type="ECO:0000313" key="3">
    <source>
        <dbReference type="Proteomes" id="UP000824048"/>
    </source>
</evidence>
<dbReference type="InterPro" id="IPR000944">
    <property type="entry name" value="Tscrpt_reg_Rrf2"/>
</dbReference>
<evidence type="ECO:0000313" key="2">
    <source>
        <dbReference type="EMBL" id="HIZ41199.1"/>
    </source>
</evidence>
<dbReference type="EMBL" id="DXBP01000006">
    <property type="protein sequence ID" value="HIZ41199.1"/>
    <property type="molecule type" value="Genomic_DNA"/>
</dbReference>
<dbReference type="GO" id="GO:0003700">
    <property type="term" value="F:DNA-binding transcription factor activity"/>
    <property type="evidence" value="ECO:0007669"/>
    <property type="project" value="TreeGrafter"/>
</dbReference>
<keyword evidence="1" id="KW-0238">DNA-binding</keyword>
<protein>
    <submittedName>
        <fullName evidence="2">Rrf2 family transcriptional regulator</fullName>
    </submittedName>
</protein>